<evidence type="ECO:0000313" key="14">
    <source>
        <dbReference type="EMBL" id="MBK8573274.1"/>
    </source>
</evidence>
<keyword evidence="8" id="KW-0574">Periplasm</keyword>
<evidence type="ECO:0000256" key="9">
    <source>
        <dbReference type="ARBA" id="ARBA00022982"/>
    </source>
</evidence>
<keyword evidence="9" id="KW-0249">Electron transport</keyword>
<feature type="signal peptide" evidence="13">
    <location>
        <begin position="1"/>
        <end position="17"/>
    </location>
</feature>
<dbReference type="InterPro" id="IPR005591">
    <property type="entry name" value="NapB"/>
</dbReference>
<keyword evidence="7 13" id="KW-0732">Signal</keyword>
<dbReference type="GO" id="GO:0009061">
    <property type="term" value="P:anaerobic respiration"/>
    <property type="evidence" value="ECO:0007669"/>
    <property type="project" value="InterPro"/>
</dbReference>
<keyword evidence="6" id="KW-0479">Metal-binding</keyword>
<evidence type="ECO:0000256" key="13">
    <source>
        <dbReference type="SAM" id="SignalP"/>
    </source>
</evidence>
<protein>
    <recommendedName>
        <fullName evidence="3">Periplasmic nitrate reductase, electron transfer subunit</fullName>
    </recommendedName>
    <alternativeName>
        <fullName evidence="11">Diheme cytochrome c NapB</fullName>
    </alternativeName>
</protein>
<dbReference type="GO" id="GO:0046872">
    <property type="term" value="F:metal ion binding"/>
    <property type="evidence" value="ECO:0007669"/>
    <property type="project" value="UniProtKB-KW"/>
</dbReference>
<comment type="subcellular location">
    <subcellularLocation>
        <location evidence="1">Periplasm</location>
    </subcellularLocation>
</comment>
<keyword evidence="10" id="KW-0408">Iron</keyword>
<reference evidence="14 15" key="1">
    <citation type="submission" date="2020-10" db="EMBL/GenBank/DDBJ databases">
        <title>Connecting structure to function with the recovery of over 1000 high-quality activated sludge metagenome-assembled genomes encoding full-length rRNA genes using long-read sequencing.</title>
        <authorList>
            <person name="Singleton C.M."/>
            <person name="Petriglieri F."/>
            <person name="Kristensen J.M."/>
            <person name="Kirkegaard R.H."/>
            <person name="Michaelsen T.Y."/>
            <person name="Andersen M.H."/>
            <person name="Karst S.M."/>
            <person name="Dueholm M.S."/>
            <person name="Nielsen P.H."/>
            <person name="Albertsen M."/>
        </authorList>
    </citation>
    <scope>NUCLEOTIDE SEQUENCE [LARGE SCALE GENOMIC DNA]</scope>
    <source>
        <strain evidence="14">OdNE_18-Q3-R46-58_MAXAC.008</strain>
    </source>
</reference>
<evidence type="ECO:0000256" key="2">
    <source>
        <dbReference type="ARBA" id="ARBA00007368"/>
    </source>
</evidence>
<evidence type="ECO:0000313" key="15">
    <source>
        <dbReference type="Proteomes" id="UP000709959"/>
    </source>
</evidence>
<proteinExistence type="inferred from homology"/>
<evidence type="ECO:0000256" key="8">
    <source>
        <dbReference type="ARBA" id="ARBA00022764"/>
    </source>
</evidence>
<evidence type="ECO:0000256" key="5">
    <source>
        <dbReference type="ARBA" id="ARBA00022617"/>
    </source>
</evidence>
<dbReference type="Pfam" id="PF03892">
    <property type="entry name" value="NapB"/>
    <property type="match status" value="1"/>
</dbReference>
<feature type="chain" id="PRO_5036813776" description="Periplasmic nitrate reductase, electron transfer subunit" evidence="13">
    <location>
        <begin position="18"/>
        <end position="151"/>
    </location>
</feature>
<gene>
    <name evidence="14" type="ORF">IPN91_11670</name>
</gene>
<name>A0A936K6V2_9BACT</name>
<dbReference type="PANTHER" id="PTHR38604">
    <property type="entry name" value="PERIPLASMIC NITRATE REDUCTASE, ELECTRON TRANSFER SUBUNIT"/>
    <property type="match status" value="1"/>
</dbReference>
<dbReference type="PANTHER" id="PTHR38604:SF1">
    <property type="entry name" value="PERIPLASMIC NITRATE REDUCTASE, ELECTRON TRANSFER SUBUNIT"/>
    <property type="match status" value="1"/>
</dbReference>
<dbReference type="EMBL" id="JADKCH010000015">
    <property type="protein sequence ID" value="MBK8573274.1"/>
    <property type="molecule type" value="Genomic_DNA"/>
</dbReference>
<sequence length="151" mass="16143">MSRLSLALTLCALSLSAAKPPAKPIPDRNLGLSRTSVFDVPAPPAYRDEASDPGEKPLPKRINREYPPVIPHSVADSLPITRSTNLCLDCHAVPGPKKKGEATPIPASHFVDLRHAPEAKGTQVVGARYICISCHVPRTDAPPLVGSSYRP</sequence>
<dbReference type="AlphaFoldDB" id="A0A936K6V2"/>
<feature type="compositionally biased region" description="Basic and acidic residues" evidence="12">
    <location>
        <begin position="46"/>
        <end position="64"/>
    </location>
</feature>
<evidence type="ECO:0000256" key="10">
    <source>
        <dbReference type="ARBA" id="ARBA00023004"/>
    </source>
</evidence>
<evidence type="ECO:0000256" key="4">
    <source>
        <dbReference type="ARBA" id="ARBA00022448"/>
    </source>
</evidence>
<evidence type="ECO:0000256" key="6">
    <source>
        <dbReference type="ARBA" id="ARBA00022723"/>
    </source>
</evidence>
<comment type="caution">
    <text evidence="14">The sequence shown here is derived from an EMBL/GenBank/DDBJ whole genome shotgun (WGS) entry which is preliminary data.</text>
</comment>
<organism evidence="14 15">
    <name type="scientific">Candidatus Geothrix odensensis</name>
    <dbReference type="NCBI Taxonomy" id="2954440"/>
    <lineage>
        <taxon>Bacteria</taxon>
        <taxon>Pseudomonadati</taxon>
        <taxon>Acidobacteriota</taxon>
        <taxon>Holophagae</taxon>
        <taxon>Holophagales</taxon>
        <taxon>Holophagaceae</taxon>
        <taxon>Geothrix</taxon>
    </lineage>
</organism>
<evidence type="ECO:0000256" key="1">
    <source>
        <dbReference type="ARBA" id="ARBA00004418"/>
    </source>
</evidence>
<feature type="region of interest" description="Disordered" evidence="12">
    <location>
        <begin position="41"/>
        <end position="66"/>
    </location>
</feature>
<accession>A0A936K6V2</accession>
<comment type="similarity">
    <text evidence="2">Belongs to the NapB family.</text>
</comment>
<dbReference type="Gene3D" id="1.10.1130.10">
    <property type="entry name" value="Flavocytochrome C3, Chain A"/>
    <property type="match status" value="1"/>
</dbReference>
<keyword evidence="5" id="KW-0349">Heme</keyword>
<evidence type="ECO:0000256" key="12">
    <source>
        <dbReference type="SAM" id="MobiDB-lite"/>
    </source>
</evidence>
<dbReference type="SUPFAM" id="SSF48695">
    <property type="entry name" value="Multiheme cytochromes"/>
    <property type="match status" value="1"/>
</dbReference>
<dbReference type="GO" id="GO:0042597">
    <property type="term" value="C:periplasmic space"/>
    <property type="evidence" value="ECO:0007669"/>
    <property type="project" value="UniProtKB-SubCell"/>
</dbReference>
<evidence type="ECO:0000256" key="7">
    <source>
        <dbReference type="ARBA" id="ARBA00022729"/>
    </source>
</evidence>
<dbReference type="Proteomes" id="UP000709959">
    <property type="component" value="Unassembled WGS sequence"/>
</dbReference>
<keyword evidence="4" id="KW-0813">Transport</keyword>
<evidence type="ECO:0000256" key="3">
    <source>
        <dbReference type="ARBA" id="ARBA00013773"/>
    </source>
</evidence>
<evidence type="ECO:0000256" key="11">
    <source>
        <dbReference type="ARBA" id="ARBA00031832"/>
    </source>
</evidence>
<dbReference type="InterPro" id="IPR036280">
    <property type="entry name" value="Multihaem_cyt_sf"/>
</dbReference>